<feature type="chain" id="PRO_5040403436" evidence="1">
    <location>
        <begin position="19"/>
        <end position="309"/>
    </location>
</feature>
<evidence type="ECO:0000313" key="3">
    <source>
        <dbReference type="Proteomes" id="UP000829999"/>
    </source>
</evidence>
<dbReference type="RefSeq" id="XP_035428673.2">
    <property type="nucleotide sequence ID" value="XM_035572780.2"/>
</dbReference>
<feature type="domain" description="C-type lectin" evidence="2">
    <location>
        <begin position="166"/>
        <end position="290"/>
    </location>
</feature>
<dbReference type="CDD" id="cd00037">
    <property type="entry name" value="CLECT"/>
    <property type="match status" value="2"/>
</dbReference>
<dbReference type="SUPFAM" id="SSF56436">
    <property type="entry name" value="C-type lectin-like"/>
    <property type="match status" value="2"/>
</dbReference>
<keyword evidence="3" id="KW-1185">Reference proteome</keyword>
<dbReference type="Pfam" id="PF00059">
    <property type="entry name" value="Lectin_C"/>
    <property type="match status" value="2"/>
</dbReference>
<dbReference type="SMART" id="SM00034">
    <property type="entry name" value="CLECT"/>
    <property type="match status" value="2"/>
</dbReference>
<keyword evidence="1" id="KW-0732">Signal</keyword>
<reference evidence="4" key="1">
    <citation type="submission" date="2025-08" db="UniProtKB">
        <authorList>
            <consortium name="RefSeq"/>
        </authorList>
    </citation>
    <scope>IDENTIFICATION</scope>
    <source>
        <tissue evidence="4">Whole larval tissue</tissue>
    </source>
</reference>
<dbReference type="InterPro" id="IPR001304">
    <property type="entry name" value="C-type_lectin-like"/>
</dbReference>
<protein>
    <submittedName>
        <fullName evidence="4">C-type mannose receptor 2-like</fullName>
    </submittedName>
</protein>
<proteinExistence type="predicted"/>
<gene>
    <name evidence="4" type="primary">LOC118261814</name>
</gene>
<dbReference type="InterPro" id="IPR016186">
    <property type="entry name" value="C-type_lectin-like/link_sf"/>
</dbReference>
<organism evidence="3 4">
    <name type="scientific">Spodoptera frugiperda</name>
    <name type="common">Fall armyworm</name>
    <dbReference type="NCBI Taxonomy" id="7108"/>
    <lineage>
        <taxon>Eukaryota</taxon>
        <taxon>Metazoa</taxon>
        <taxon>Ecdysozoa</taxon>
        <taxon>Arthropoda</taxon>
        <taxon>Hexapoda</taxon>
        <taxon>Insecta</taxon>
        <taxon>Pterygota</taxon>
        <taxon>Neoptera</taxon>
        <taxon>Endopterygota</taxon>
        <taxon>Lepidoptera</taxon>
        <taxon>Glossata</taxon>
        <taxon>Ditrysia</taxon>
        <taxon>Noctuoidea</taxon>
        <taxon>Noctuidae</taxon>
        <taxon>Amphipyrinae</taxon>
        <taxon>Spodoptera</taxon>
    </lineage>
</organism>
<dbReference type="PROSITE" id="PS50041">
    <property type="entry name" value="C_TYPE_LECTIN_2"/>
    <property type="match status" value="1"/>
</dbReference>
<dbReference type="SMR" id="A0A9R0CTD8"/>
<dbReference type="Gene3D" id="3.10.100.10">
    <property type="entry name" value="Mannose-Binding Protein A, subunit A"/>
    <property type="match status" value="2"/>
</dbReference>
<feature type="signal peptide" evidence="1">
    <location>
        <begin position="1"/>
        <end position="18"/>
    </location>
</feature>
<dbReference type="InterPro" id="IPR016187">
    <property type="entry name" value="CTDL_fold"/>
</dbReference>
<dbReference type="Proteomes" id="UP000829999">
    <property type="component" value="Chromosome 20"/>
</dbReference>
<evidence type="ECO:0000259" key="2">
    <source>
        <dbReference type="PROSITE" id="PS50041"/>
    </source>
</evidence>
<accession>A0A9R0CTD8</accession>
<name>A0A9R0CTD8_SPOFR</name>
<dbReference type="OrthoDB" id="7357196at2759"/>
<dbReference type="AlphaFoldDB" id="A0A9R0CTD8"/>
<sequence>MLKLQIILTLVWAGLALCKQYKYNADVDGWLKVHKAPLTWLEAFMKCHLEDAVLASPSTAELRTAMLNAVEESGIDFPIYIGIKELFVYGHYTSIEGVQLEDMPVKFPSTNGTKPKECMSMTRDRAVTFNSCDQWWPYICYKKNSTQLKYNFDCGTFDPAYHYNSVTGSCYKLHKQARTWKGANKVCVAEGGHLVIINDQKEADVVVNLLKEKLPQKNDSFDLLSHTGFYNWNSDLLTFLTIHGEKMDTVYNNWYNNKNYIKGVHAFGGILGSGRLDIGTTAREAYFVCEKDPNIQLFDQQERILRKIY</sequence>
<dbReference type="PANTHER" id="PTHR22803">
    <property type="entry name" value="MANNOSE, PHOSPHOLIPASE, LECTIN RECEPTOR RELATED"/>
    <property type="match status" value="1"/>
</dbReference>
<evidence type="ECO:0000256" key="1">
    <source>
        <dbReference type="SAM" id="SignalP"/>
    </source>
</evidence>
<evidence type="ECO:0000313" key="4">
    <source>
        <dbReference type="RefSeq" id="XP_035428673.2"/>
    </source>
</evidence>
<dbReference type="InterPro" id="IPR050111">
    <property type="entry name" value="C-type_lectin/snaclec_domain"/>
</dbReference>
<dbReference type="GeneID" id="118261814"/>